<dbReference type="Proteomes" id="UP000179164">
    <property type="component" value="Unassembled WGS sequence"/>
</dbReference>
<dbReference type="PANTHER" id="PTHR47916">
    <property type="entry name" value="FRUCTOSE-BISPHOSPHATE ALDOLASE CLASS 1"/>
    <property type="match status" value="1"/>
</dbReference>
<dbReference type="CDD" id="cd00958">
    <property type="entry name" value="DhnA"/>
    <property type="match status" value="1"/>
</dbReference>
<sequence>MTKRVQEILSWYEAQPKAVRTNLQRILEHGRLGGTGRLVILPVDQGVEHGPDRSFAANPAGYDPLYHFKLAVEAGCSAHAAPLGALEMGAHLYADKIPLILKANGSEGLSKTSDAFSTLFATVDDAVRLGCAAIGYTIYPGSALSPQMYQILRDLIAEARSKGLVSVVWAYPRGSGLPSKEAETAIDIVSYAAHLSCQLGAHIVKVKLPSSHVALEVNQKVYEKYQIPISTLTERVKHVVQCAFNGQRIVIFSGGEAKDEQAVLEEIKAVRDGGGFGSIIGRNSFQRPWDDAVGFLGKVMAIYEK</sequence>
<dbReference type="SUPFAM" id="SSF51569">
    <property type="entry name" value="Aldolase"/>
    <property type="match status" value="1"/>
</dbReference>
<evidence type="ECO:0000256" key="1">
    <source>
        <dbReference type="ARBA" id="ARBA00013068"/>
    </source>
</evidence>
<evidence type="ECO:0000256" key="2">
    <source>
        <dbReference type="ARBA" id="ARBA00023239"/>
    </source>
</evidence>
<dbReference type="EC" id="4.1.2.13" evidence="1"/>
<dbReference type="InterPro" id="IPR002915">
    <property type="entry name" value="DeoC/FbaB/LacD_aldolase"/>
</dbReference>
<reference evidence="6 7" key="1">
    <citation type="journal article" date="2016" name="Nat. Commun.">
        <title>Thousands of microbial genomes shed light on interconnected biogeochemical processes in an aquifer system.</title>
        <authorList>
            <person name="Anantharaman K."/>
            <person name="Brown C.T."/>
            <person name="Hug L.A."/>
            <person name="Sharon I."/>
            <person name="Castelle C.J."/>
            <person name="Probst A.J."/>
            <person name="Thomas B.C."/>
            <person name="Singh A."/>
            <person name="Wilkins M.J."/>
            <person name="Karaoz U."/>
            <person name="Brodie E.L."/>
            <person name="Williams K.H."/>
            <person name="Hubbard S.S."/>
            <person name="Banfield J.F."/>
        </authorList>
    </citation>
    <scope>NUCLEOTIDE SEQUENCE [LARGE SCALE GENOMIC DNA]</scope>
</reference>
<feature type="active site" description="Proton donor" evidence="5">
    <location>
        <position position="171"/>
    </location>
</feature>
<dbReference type="Gene3D" id="3.20.20.70">
    <property type="entry name" value="Aldolase class I"/>
    <property type="match status" value="1"/>
</dbReference>
<evidence type="ECO:0000256" key="4">
    <source>
        <dbReference type="ARBA" id="ARBA00049653"/>
    </source>
</evidence>
<protein>
    <recommendedName>
        <fullName evidence="1">fructose-bisphosphate aldolase</fullName>
        <ecNumber evidence="1">4.1.2.13</ecNumber>
    </recommendedName>
</protein>
<dbReference type="InterPro" id="IPR041720">
    <property type="entry name" value="FbaB-like"/>
</dbReference>
<evidence type="ECO:0000256" key="5">
    <source>
        <dbReference type="PIRSR" id="PIRSR038992-1"/>
    </source>
</evidence>
<dbReference type="NCBIfam" id="NF006704">
    <property type="entry name" value="PRK09250.1-1"/>
    <property type="match status" value="1"/>
</dbReference>
<accession>A0A1G2B3U6</accession>
<keyword evidence="2" id="KW-0456">Lyase</keyword>
<dbReference type="GO" id="GO:0004332">
    <property type="term" value="F:fructose-bisphosphate aldolase activity"/>
    <property type="evidence" value="ECO:0007669"/>
    <property type="project" value="UniProtKB-EC"/>
</dbReference>
<gene>
    <name evidence="6" type="ORF">A2898_05800</name>
</gene>
<dbReference type="SMART" id="SM01133">
    <property type="entry name" value="DeoC"/>
    <property type="match status" value="1"/>
</dbReference>
<comment type="caution">
    <text evidence="6">The sequence shown here is derived from an EMBL/GenBank/DDBJ whole genome shotgun (WGS) entry which is preliminary data.</text>
</comment>
<dbReference type="Pfam" id="PF01791">
    <property type="entry name" value="DeoC"/>
    <property type="match status" value="1"/>
</dbReference>
<dbReference type="InterPro" id="IPR050456">
    <property type="entry name" value="DeoC/FbaB_aldolase"/>
</dbReference>
<proteinExistence type="inferred from homology"/>
<dbReference type="AlphaFoldDB" id="A0A1G2B3U6"/>
<dbReference type="PIRSF" id="PIRSF038992">
    <property type="entry name" value="Aldolase_Ia"/>
    <property type="match status" value="1"/>
</dbReference>
<name>A0A1G2B3U6_9BACT</name>
<evidence type="ECO:0000256" key="3">
    <source>
        <dbReference type="ARBA" id="ARBA00023270"/>
    </source>
</evidence>
<feature type="active site" description="Schiff-base intermediate with dihydroxyacetone-P" evidence="5">
    <location>
        <position position="205"/>
    </location>
</feature>
<keyword evidence="3" id="KW-0704">Schiff base</keyword>
<dbReference type="EMBL" id="MHKE01000013">
    <property type="protein sequence ID" value="OGY83665.1"/>
    <property type="molecule type" value="Genomic_DNA"/>
</dbReference>
<dbReference type="InterPro" id="IPR013785">
    <property type="entry name" value="Aldolase_TIM"/>
</dbReference>
<organism evidence="6 7">
    <name type="scientific">Candidatus Kerfeldbacteria bacterium RIFCSPLOWO2_01_FULL_48_11</name>
    <dbReference type="NCBI Taxonomy" id="1798543"/>
    <lineage>
        <taxon>Bacteria</taxon>
        <taxon>Candidatus Kerfeldiibacteriota</taxon>
    </lineage>
</organism>
<evidence type="ECO:0000313" key="6">
    <source>
        <dbReference type="EMBL" id="OGY83665.1"/>
    </source>
</evidence>
<dbReference type="PANTHER" id="PTHR47916:SF4">
    <property type="entry name" value="FRUCTOSE-BISPHOSPHATE ALDOLASE CLASS 1"/>
    <property type="match status" value="1"/>
</dbReference>
<dbReference type="STRING" id="1798543.A2898_05800"/>
<comment type="similarity">
    <text evidence="4">Belongs to the DeoC/FbaB aldolase family. FbaB subfamily.</text>
</comment>
<evidence type="ECO:0000313" key="7">
    <source>
        <dbReference type="Proteomes" id="UP000179164"/>
    </source>
</evidence>